<organism evidence="2 3">
    <name type="scientific">Streptococcus mitis</name>
    <dbReference type="NCBI Taxonomy" id="28037"/>
    <lineage>
        <taxon>Bacteria</taxon>
        <taxon>Bacillati</taxon>
        <taxon>Bacillota</taxon>
        <taxon>Bacilli</taxon>
        <taxon>Lactobacillales</taxon>
        <taxon>Streptococcaceae</taxon>
        <taxon>Streptococcus</taxon>
        <taxon>Streptococcus mitis group</taxon>
    </lineage>
</organism>
<feature type="chain" id="PRO_5038582026" description="Lipoprotein" evidence="1">
    <location>
        <begin position="25"/>
        <end position="101"/>
    </location>
</feature>
<comment type="caution">
    <text evidence="2">The sequence shown here is derived from an EMBL/GenBank/DDBJ whole genome shotgun (WGS) entry which is preliminary data.</text>
</comment>
<evidence type="ECO:0000313" key="3">
    <source>
        <dbReference type="Proteomes" id="UP000267691"/>
    </source>
</evidence>
<name>A0A3R9JWZ3_STRMT</name>
<keyword evidence="1" id="KW-0732">Signal</keyword>
<reference evidence="2 3" key="1">
    <citation type="submission" date="2018-11" db="EMBL/GenBank/DDBJ databases">
        <title>Species Designations Belie Phenotypic and Genotypic Heterogeneity in Oral Streptococci.</title>
        <authorList>
            <person name="Velsko I."/>
        </authorList>
    </citation>
    <scope>NUCLEOTIDE SEQUENCE [LARGE SCALE GENOMIC DNA]</scope>
    <source>
        <strain evidence="2 3">KLC12</strain>
    </source>
</reference>
<proteinExistence type="predicted"/>
<evidence type="ECO:0000256" key="1">
    <source>
        <dbReference type="SAM" id="SignalP"/>
    </source>
</evidence>
<dbReference type="EMBL" id="RJNT01000005">
    <property type="protein sequence ID" value="RSI85725.1"/>
    <property type="molecule type" value="Genomic_DNA"/>
</dbReference>
<dbReference type="AlphaFoldDB" id="A0A3R9JWZ3"/>
<sequence length="101" mass="11734">MKRFITLLLVSLSTILLITCSNQSSNSLDGEYYWINESRNELTFTIDKDSPMIELTDSNITSQKESYTFKDAVFTCKYFRNKAKLLQKGVVQHIKSLEEIR</sequence>
<dbReference type="Proteomes" id="UP000267691">
    <property type="component" value="Unassembled WGS sequence"/>
</dbReference>
<protein>
    <recommendedName>
        <fullName evidence="4">Lipoprotein</fullName>
    </recommendedName>
</protein>
<accession>A0A3R9JWZ3</accession>
<gene>
    <name evidence="2" type="ORF">D8853_06765</name>
</gene>
<evidence type="ECO:0008006" key="4">
    <source>
        <dbReference type="Google" id="ProtNLM"/>
    </source>
</evidence>
<evidence type="ECO:0000313" key="2">
    <source>
        <dbReference type="EMBL" id="RSI85725.1"/>
    </source>
</evidence>
<feature type="signal peptide" evidence="1">
    <location>
        <begin position="1"/>
        <end position="24"/>
    </location>
</feature>